<reference evidence="2" key="2">
    <citation type="submission" date="2017-06" db="EMBL/GenBank/DDBJ databases">
        <title>WGS assembly of Brachypodium distachyon.</title>
        <authorList>
            <consortium name="The International Brachypodium Initiative"/>
            <person name="Lucas S."/>
            <person name="Harmon-Smith M."/>
            <person name="Lail K."/>
            <person name="Tice H."/>
            <person name="Grimwood J."/>
            <person name="Bruce D."/>
            <person name="Barry K."/>
            <person name="Shu S."/>
            <person name="Lindquist E."/>
            <person name="Wang M."/>
            <person name="Pitluck S."/>
            <person name="Vogel J.P."/>
            <person name="Garvin D.F."/>
            <person name="Mockler T.C."/>
            <person name="Schmutz J."/>
            <person name="Rokhsar D."/>
            <person name="Bevan M.W."/>
        </authorList>
    </citation>
    <scope>NUCLEOTIDE SEQUENCE</scope>
    <source>
        <strain evidence="2">Bd21</strain>
    </source>
</reference>
<evidence type="ECO:0000313" key="4">
    <source>
        <dbReference type="Proteomes" id="UP000008810"/>
    </source>
</evidence>
<reference evidence="2 3" key="1">
    <citation type="journal article" date="2010" name="Nature">
        <title>Genome sequencing and analysis of the model grass Brachypodium distachyon.</title>
        <authorList>
            <consortium name="International Brachypodium Initiative"/>
        </authorList>
    </citation>
    <scope>NUCLEOTIDE SEQUENCE [LARGE SCALE GENOMIC DNA]</scope>
    <source>
        <strain evidence="2 3">Bd21</strain>
    </source>
</reference>
<sequence>MEHPANPYTHRKMNKLNHHTPRVPASARAPAGEHEVGCARWAAAARRAEGGGGGSAGVPGGSEEGRRGSSGKERTRLGEKRKEEEDFGGKFLTVLLAYQPLDQLGQTVSKIANHGKTCNIV</sequence>
<dbReference type="Proteomes" id="UP000008810">
    <property type="component" value="Chromosome 3"/>
</dbReference>
<dbReference type="Gramene" id="KQJ95020">
    <property type="protein sequence ID" value="KQJ95020"/>
    <property type="gene ID" value="BRADI_3g14705v3"/>
</dbReference>
<dbReference type="InParanoid" id="A0A0Q3F9U0"/>
<dbReference type="EMBL" id="CM000882">
    <property type="protein sequence ID" value="KQJ95020.1"/>
    <property type="molecule type" value="Genomic_DNA"/>
</dbReference>
<feature type="region of interest" description="Disordered" evidence="1">
    <location>
        <begin position="1"/>
        <end position="32"/>
    </location>
</feature>
<proteinExistence type="predicted"/>
<accession>A0A0Q3F9U0</accession>
<keyword evidence="4" id="KW-1185">Reference proteome</keyword>
<protein>
    <submittedName>
        <fullName evidence="2 3">Uncharacterized protein</fullName>
    </submittedName>
</protein>
<evidence type="ECO:0000313" key="3">
    <source>
        <dbReference type="EnsemblPlants" id="KQJ95020"/>
    </source>
</evidence>
<dbReference type="EnsemblPlants" id="KQJ95020">
    <property type="protein sequence ID" value="KQJ95020"/>
    <property type="gene ID" value="BRADI_3g14705v3"/>
</dbReference>
<dbReference type="AlphaFoldDB" id="A0A0Q3F9U0"/>
<feature type="region of interest" description="Disordered" evidence="1">
    <location>
        <begin position="46"/>
        <end position="84"/>
    </location>
</feature>
<feature type="compositionally biased region" description="Gly residues" evidence="1">
    <location>
        <begin position="50"/>
        <end position="62"/>
    </location>
</feature>
<feature type="compositionally biased region" description="Basic and acidic residues" evidence="1">
    <location>
        <begin position="63"/>
        <end position="84"/>
    </location>
</feature>
<evidence type="ECO:0000313" key="2">
    <source>
        <dbReference type="EMBL" id="KQJ95020.1"/>
    </source>
</evidence>
<organism evidence="2">
    <name type="scientific">Brachypodium distachyon</name>
    <name type="common">Purple false brome</name>
    <name type="synonym">Trachynia distachya</name>
    <dbReference type="NCBI Taxonomy" id="15368"/>
    <lineage>
        <taxon>Eukaryota</taxon>
        <taxon>Viridiplantae</taxon>
        <taxon>Streptophyta</taxon>
        <taxon>Embryophyta</taxon>
        <taxon>Tracheophyta</taxon>
        <taxon>Spermatophyta</taxon>
        <taxon>Magnoliopsida</taxon>
        <taxon>Liliopsida</taxon>
        <taxon>Poales</taxon>
        <taxon>Poaceae</taxon>
        <taxon>BOP clade</taxon>
        <taxon>Pooideae</taxon>
        <taxon>Stipodae</taxon>
        <taxon>Brachypodieae</taxon>
        <taxon>Brachypodium</taxon>
    </lineage>
</organism>
<feature type="compositionally biased region" description="Basic residues" evidence="1">
    <location>
        <begin position="9"/>
        <end position="21"/>
    </location>
</feature>
<gene>
    <name evidence="2" type="ORF">BRADI_3g14705v3</name>
</gene>
<name>A0A0Q3F9U0_BRADI</name>
<evidence type="ECO:0000256" key="1">
    <source>
        <dbReference type="SAM" id="MobiDB-lite"/>
    </source>
</evidence>
<reference evidence="3" key="3">
    <citation type="submission" date="2018-08" db="UniProtKB">
        <authorList>
            <consortium name="EnsemblPlants"/>
        </authorList>
    </citation>
    <scope>IDENTIFICATION</scope>
    <source>
        <strain evidence="3">cv. Bd21</strain>
    </source>
</reference>